<dbReference type="AlphaFoldDB" id="A0AA37LZK0"/>
<evidence type="ECO:0000259" key="2">
    <source>
        <dbReference type="Pfam" id="PF10373"/>
    </source>
</evidence>
<name>A0AA37LZK0_9PEZI</name>
<feature type="compositionally biased region" description="Polar residues" evidence="1">
    <location>
        <begin position="34"/>
        <end position="44"/>
    </location>
</feature>
<organism evidence="3 4">
    <name type="scientific">Colletotrichum liriopes</name>
    <dbReference type="NCBI Taxonomy" id="708192"/>
    <lineage>
        <taxon>Eukaryota</taxon>
        <taxon>Fungi</taxon>
        <taxon>Dikarya</taxon>
        <taxon>Ascomycota</taxon>
        <taxon>Pezizomycotina</taxon>
        <taxon>Sordariomycetes</taxon>
        <taxon>Hypocreomycetidae</taxon>
        <taxon>Glomerellales</taxon>
        <taxon>Glomerellaceae</taxon>
        <taxon>Colletotrichum</taxon>
        <taxon>Colletotrichum spaethianum species complex</taxon>
    </lineage>
</organism>
<feature type="region of interest" description="Disordered" evidence="1">
    <location>
        <begin position="1"/>
        <end position="122"/>
    </location>
</feature>
<evidence type="ECO:0000313" key="3">
    <source>
        <dbReference type="EMBL" id="GJC89518.1"/>
    </source>
</evidence>
<proteinExistence type="predicted"/>
<evidence type="ECO:0000256" key="1">
    <source>
        <dbReference type="SAM" id="MobiDB-lite"/>
    </source>
</evidence>
<protein>
    <submittedName>
        <fullName evidence="3">Telomerase-binding protein EST1A</fullName>
    </submittedName>
</protein>
<dbReference type="GO" id="GO:0000184">
    <property type="term" value="P:nuclear-transcribed mRNA catabolic process, nonsense-mediated decay"/>
    <property type="evidence" value="ECO:0007669"/>
    <property type="project" value="TreeGrafter"/>
</dbReference>
<accession>A0AA37LZK0</accession>
<dbReference type="Gene3D" id="1.25.40.10">
    <property type="entry name" value="Tetratricopeptide repeat domain"/>
    <property type="match status" value="1"/>
</dbReference>
<dbReference type="SUPFAM" id="SSF48452">
    <property type="entry name" value="TPR-like"/>
    <property type="match status" value="1"/>
</dbReference>
<dbReference type="Proteomes" id="UP001055172">
    <property type="component" value="Unassembled WGS sequence"/>
</dbReference>
<dbReference type="GO" id="GO:0070034">
    <property type="term" value="F:telomerase RNA binding"/>
    <property type="evidence" value="ECO:0007669"/>
    <property type="project" value="TreeGrafter"/>
</dbReference>
<dbReference type="InterPro" id="IPR045153">
    <property type="entry name" value="Est1/Ebs1-like"/>
</dbReference>
<dbReference type="FunFam" id="1.25.40.10:FF:000202">
    <property type="entry name" value="Unplaced genomic scaffold supercont1.7, whole genome shotgun sequence"/>
    <property type="match status" value="1"/>
</dbReference>
<dbReference type="InterPro" id="IPR011990">
    <property type="entry name" value="TPR-like_helical_dom_sf"/>
</dbReference>
<feature type="compositionally biased region" description="Polar residues" evidence="1">
    <location>
        <begin position="671"/>
        <end position="690"/>
    </location>
</feature>
<dbReference type="InterPro" id="IPR018834">
    <property type="entry name" value="DNA/RNA-bd_Est1-type"/>
</dbReference>
<dbReference type="Pfam" id="PF10373">
    <property type="entry name" value="EST1_DNA_bind"/>
    <property type="match status" value="1"/>
</dbReference>
<feature type="compositionally biased region" description="Basic residues" evidence="1">
    <location>
        <begin position="80"/>
        <end position="89"/>
    </location>
</feature>
<dbReference type="PANTHER" id="PTHR15696">
    <property type="entry name" value="SMG-7 SUPPRESSOR WITH MORPHOLOGICAL EFFECT ON GENITALIA PROTEIN 7"/>
    <property type="match status" value="1"/>
</dbReference>
<feature type="domain" description="DNA/RNA-binding" evidence="2">
    <location>
        <begin position="335"/>
        <end position="441"/>
    </location>
</feature>
<comment type="caution">
    <text evidence="3">The sequence shown here is derived from an EMBL/GenBank/DDBJ whole genome shotgun (WGS) entry which is preliminary data.</text>
</comment>
<feature type="region of interest" description="Disordered" evidence="1">
    <location>
        <begin position="668"/>
        <end position="696"/>
    </location>
</feature>
<dbReference type="GO" id="GO:0005697">
    <property type="term" value="C:telomerase holoenzyme complex"/>
    <property type="evidence" value="ECO:0007669"/>
    <property type="project" value="TreeGrafter"/>
</dbReference>
<evidence type="ECO:0000313" key="4">
    <source>
        <dbReference type="Proteomes" id="UP001055172"/>
    </source>
</evidence>
<keyword evidence="4" id="KW-1185">Reference proteome</keyword>
<feature type="compositionally biased region" description="Basic and acidic residues" evidence="1">
    <location>
        <begin position="68"/>
        <end position="79"/>
    </location>
</feature>
<dbReference type="PANTHER" id="PTHR15696:SF0">
    <property type="entry name" value="TELOMERASE-BINDING PROTEIN EST1A"/>
    <property type="match status" value="1"/>
</dbReference>
<sequence length="696" mass="78692">MTSKPHGGADTEQRTCSSTLKARQQGKRKPNPPQVQSGLQSTKNVEIAAQPPNDGADRVRAGSPSVLEKNKRKDGDHRTYTPKRSRARQPPHTSIASRGDDSDFQRGPGLKSGSLWTPDESNFRKADVGRSKDRIFADFLRTTSSPPVEYLIIEGNTELMIKQPQTRPISQEQLVAEVKGIYAGLVMVESKCIEVDNAQGSTKDTSPKLNNEQWQALIALHRTLLHEHHDFFLASQHPSASPALRRLAAKYAMPARMWRHGIHSFLELLRHRLPASLEHMLTFIYLAYSMMALLYETVPTFEDTWVECLGDTSRYRMAIEDDNLRDREIWTSVSRHWYSKASDKAPTTGRLYHHLAILARPNALQQLFYYAKSLCVPIPFLSARESIMTLFDPHLNGTPTRLQEIDAAFVRAHGILFSGKSGDRFAPSVNEFISSLDGHIARNTKRWMANGYYTAIALGCAMLEYGSESNSIMMAIKTDRTEDTDVQMDDAEPPVASQRFLDALDFAARTHNVVFLRFGDTNVNPYLHVTLSFLYHMSQFPTAMGYIEARMPWKLISLMLNALLKECQSVDRIESEDFPRPSKETPRPLPEDYAQRGLLWVDKYYPDDWFIRQVDYDEKYLELPSMTEERQDRCLWLGCRLASSGNWLTYDKSTRQFGVPPQYEVEITGTGDVSATQSQPGDGDDATSTGVPVEGP</sequence>
<dbReference type="GO" id="GO:0042162">
    <property type="term" value="F:telomeric DNA binding"/>
    <property type="evidence" value="ECO:0007669"/>
    <property type="project" value="TreeGrafter"/>
</dbReference>
<dbReference type="EMBL" id="BPPX01000042">
    <property type="protein sequence ID" value="GJC89518.1"/>
    <property type="molecule type" value="Genomic_DNA"/>
</dbReference>
<reference evidence="3 4" key="1">
    <citation type="submission" date="2021-07" db="EMBL/GenBank/DDBJ databases">
        <title>Genome data of Colletotrichum spaethianum.</title>
        <authorList>
            <person name="Utami Y.D."/>
            <person name="Hiruma K."/>
        </authorList>
    </citation>
    <scope>NUCLEOTIDE SEQUENCE [LARGE SCALE GENOMIC DNA]</scope>
    <source>
        <strain evidence="3 4">MAFF 242679</strain>
    </source>
</reference>
<gene>
    <name evidence="3" type="ORF">ColLi_12356</name>
</gene>